<comment type="caution">
    <text evidence="2">The sequence shown here is derived from an EMBL/GenBank/DDBJ whole genome shotgun (WGS) entry which is preliminary data.</text>
</comment>
<sequence length="166" mass="18078">MKLNQWLLFGTTLLIGTAPISSYATELLTNLPSQTTSSVELVAQNRAVALKSGTFVAAEKPTTGAVRIVRENGQRFLEIDGAFSTSDQGPDLHVLLDTVEKPPQSYQNQGRVINLGRLRSYTGAQRYPIPDTVNLNSFKSVVIWCRMANATFGYAPLRSNSTASAK</sequence>
<gene>
    <name evidence="2" type="ORF">ACE1CA_10480</name>
</gene>
<evidence type="ECO:0000313" key="2">
    <source>
        <dbReference type="EMBL" id="MFB2834947.1"/>
    </source>
</evidence>
<accession>A0ABV4WJ92</accession>
<evidence type="ECO:0000259" key="1">
    <source>
        <dbReference type="PROSITE" id="PS51549"/>
    </source>
</evidence>
<dbReference type="InterPro" id="IPR019545">
    <property type="entry name" value="DM13_domain"/>
</dbReference>
<dbReference type="Pfam" id="PF10517">
    <property type="entry name" value="DM13"/>
    <property type="match status" value="1"/>
</dbReference>
<dbReference type="EMBL" id="JBHFNT010000075">
    <property type="protein sequence ID" value="MFB2834947.1"/>
    <property type="molecule type" value="Genomic_DNA"/>
</dbReference>
<evidence type="ECO:0000313" key="3">
    <source>
        <dbReference type="Proteomes" id="UP001576780"/>
    </source>
</evidence>
<dbReference type="PROSITE" id="PS51549">
    <property type="entry name" value="DM13"/>
    <property type="match status" value="1"/>
</dbReference>
<feature type="domain" description="DM13" evidence="1">
    <location>
        <begin position="53"/>
        <end position="158"/>
    </location>
</feature>
<reference evidence="2 3" key="1">
    <citation type="submission" date="2024-09" db="EMBL/GenBank/DDBJ databases">
        <title>Floridaenema gen nov. (Aerosakkonemataceae, Aerosakkonematales ord. nov., Cyanobacteria) from benthic tropical and subtropical fresh waters, with the description of four new species.</title>
        <authorList>
            <person name="Moretto J.A."/>
            <person name="Berthold D.E."/>
            <person name="Lefler F.W."/>
            <person name="Huang I.-S."/>
            <person name="Laughinghouse H. IV."/>
        </authorList>
    </citation>
    <scope>NUCLEOTIDE SEQUENCE [LARGE SCALE GENOMIC DNA]</scope>
    <source>
        <strain evidence="2 3">BLCC-F167</strain>
    </source>
</reference>
<keyword evidence="3" id="KW-1185">Reference proteome</keyword>
<organism evidence="2 3">
    <name type="scientific">Floridaenema evergladense BLCC-F167</name>
    <dbReference type="NCBI Taxonomy" id="3153639"/>
    <lineage>
        <taxon>Bacteria</taxon>
        <taxon>Bacillati</taxon>
        <taxon>Cyanobacteriota</taxon>
        <taxon>Cyanophyceae</taxon>
        <taxon>Oscillatoriophycideae</taxon>
        <taxon>Aerosakkonematales</taxon>
        <taxon>Aerosakkonemataceae</taxon>
        <taxon>Floridanema</taxon>
        <taxon>Floridanema evergladense</taxon>
    </lineage>
</organism>
<protein>
    <submittedName>
        <fullName evidence="2">DM13 domain-containing protein</fullName>
    </submittedName>
</protein>
<dbReference type="RefSeq" id="WP_413277375.1">
    <property type="nucleotide sequence ID" value="NZ_JBHFNT010000075.1"/>
</dbReference>
<proteinExistence type="predicted"/>
<name>A0ABV4WJ92_9CYAN</name>
<dbReference type="Proteomes" id="UP001576780">
    <property type="component" value="Unassembled WGS sequence"/>
</dbReference>